<proteinExistence type="predicted"/>
<reference evidence="1" key="1">
    <citation type="submission" date="2021-01" db="EMBL/GenBank/DDBJ databases">
        <authorList>
            <person name="Corre E."/>
            <person name="Pelletier E."/>
            <person name="Niang G."/>
            <person name="Scheremetjew M."/>
            <person name="Finn R."/>
            <person name="Kale V."/>
            <person name="Holt S."/>
            <person name="Cochrane G."/>
            <person name="Meng A."/>
            <person name="Brown T."/>
            <person name="Cohen L."/>
        </authorList>
    </citation>
    <scope>NUCLEOTIDE SEQUENCE</scope>
    <source>
        <strain evidence="1">PLY182g</strain>
    </source>
</reference>
<gene>
    <name evidence="1" type="ORF">CPEL01642_LOCUS15111</name>
</gene>
<name>A0A7S0LG50_9EUKA</name>
<protein>
    <submittedName>
        <fullName evidence="1">Uncharacterized protein</fullName>
    </submittedName>
</protein>
<dbReference type="AlphaFoldDB" id="A0A7S0LG50"/>
<organism evidence="1">
    <name type="scientific">Coccolithus braarudii</name>
    <dbReference type="NCBI Taxonomy" id="221442"/>
    <lineage>
        <taxon>Eukaryota</taxon>
        <taxon>Haptista</taxon>
        <taxon>Haptophyta</taxon>
        <taxon>Prymnesiophyceae</taxon>
        <taxon>Coccolithales</taxon>
        <taxon>Coccolithaceae</taxon>
        <taxon>Coccolithus</taxon>
    </lineage>
</organism>
<evidence type="ECO:0000313" key="1">
    <source>
        <dbReference type="EMBL" id="CAD8611731.1"/>
    </source>
</evidence>
<dbReference type="EMBL" id="HBEY01031747">
    <property type="protein sequence ID" value="CAD8611731.1"/>
    <property type="molecule type" value="Transcribed_RNA"/>
</dbReference>
<sequence>MPPIRCAPAHSDCIVSCCILRQDCITQLCKVFDLDPDTLRDALEYEALDPLEHSFALMPKPTAQTDHNDRSVELNKLCLARDSNCLRFRVVAKNGCEVTLALAYDLDHVFLCQHE</sequence>
<accession>A0A7S0LG50</accession>